<dbReference type="Proteomes" id="UP001219567">
    <property type="component" value="Chromosome 2"/>
</dbReference>
<evidence type="ECO:0000313" key="12">
    <source>
        <dbReference type="Proteomes" id="UP001219567"/>
    </source>
</evidence>
<comment type="similarity">
    <text evidence="1">Belongs to the peptidase S9C family.</text>
</comment>
<comment type="catalytic activity">
    <reaction evidence="7">
        <text>a monoacylglycerol + H2O = glycerol + a fatty acid + H(+)</text>
        <dbReference type="Rhea" id="RHEA:15245"/>
        <dbReference type="ChEBI" id="CHEBI:15377"/>
        <dbReference type="ChEBI" id="CHEBI:15378"/>
        <dbReference type="ChEBI" id="CHEBI:17408"/>
        <dbReference type="ChEBI" id="CHEBI:17754"/>
        <dbReference type="ChEBI" id="CHEBI:28868"/>
    </reaction>
</comment>
<evidence type="ECO:0000259" key="10">
    <source>
        <dbReference type="Pfam" id="PF00326"/>
    </source>
</evidence>
<dbReference type="SUPFAM" id="SSF82171">
    <property type="entry name" value="DPP6 N-terminal domain-like"/>
    <property type="match status" value="1"/>
</dbReference>
<dbReference type="GO" id="GO:0006508">
    <property type="term" value="P:proteolysis"/>
    <property type="evidence" value="ECO:0007669"/>
    <property type="project" value="UniProtKB-KW"/>
</dbReference>
<feature type="signal peptide" evidence="9">
    <location>
        <begin position="1"/>
        <end position="23"/>
    </location>
</feature>
<dbReference type="AlphaFoldDB" id="A0AAJ6CH30"/>
<keyword evidence="4" id="KW-0378">Hydrolase</keyword>
<dbReference type="InterPro" id="IPR011042">
    <property type="entry name" value="6-blade_b-propeller_TolB-like"/>
</dbReference>
<comment type="catalytic activity">
    <reaction evidence="6">
        <text>a diacylglycerol + H2O = a monoacylglycerol + a fatty acid + H(+)</text>
        <dbReference type="Rhea" id="RHEA:32731"/>
        <dbReference type="ChEBI" id="CHEBI:15377"/>
        <dbReference type="ChEBI" id="CHEBI:15378"/>
        <dbReference type="ChEBI" id="CHEBI:17408"/>
        <dbReference type="ChEBI" id="CHEBI:18035"/>
        <dbReference type="ChEBI" id="CHEBI:28868"/>
    </reaction>
</comment>
<gene>
    <name evidence="11" type="ORF">MYAM1_002224</name>
</gene>
<proteinExistence type="inferred from homology"/>
<dbReference type="SUPFAM" id="SSF53474">
    <property type="entry name" value="alpha/beta-Hydrolases"/>
    <property type="match status" value="1"/>
</dbReference>
<evidence type="ECO:0000313" key="11">
    <source>
        <dbReference type="EMBL" id="WFC99479.1"/>
    </source>
</evidence>
<dbReference type="FunFam" id="3.40.50.1820:FF:000028">
    <property type="entry name" value="S9 family peptidase"/>
    <property type="match status" value="1"/>
</dbReference>
<evidence type="ECO:0000256" key="7">
    <source>
        <dbReference type="ARBA" id="ARBA00048461"/>
    </source>
</evidence>
<organism evidence="11 12">
    <name type="scientific">Malassezia yamatoensis</name>
    <dbReference type="NCBI Taxonomy" id="253288"/>
    <lineage>
        <taxon>Eukaryota</taxon>
        <taxon>Fungi</taxon>
        <taxon>Dikarya</taxon>
        <taxon>Basidiomycota</taxon>
        <taxon>Ustilaginomycotina</taxon>
        <taxon>Malasseziomycetes</taxon>
        <taxon>Malasseziales</taxon>
        <taxon>Malasseziaceae</taxon>
        <taxon>Malassezia</taxon>
    </lineage>
</organism>
<keyword evidence="12" id="KW-1185">Reference proteome</keyword>
<keyword evidence="2" id="KW-0645">Protease</keyword>
<accession>A0AAJ6CH30</accession>
<dbReference type="GO" id="GO:0004252">
    <property type="term" value="F:serine-type endopeptidase activity"/>
    <property type="evidence" value="ECO:0007669"/>
    <property type="project" value="TreeGrafter"/>
</dbReference>
<dbReference type="InterPro" id="IPR029058">
    <property type="entry name" value="AB_hydrolase_fold"/>
</dbReference>
<dbReference type="InterPro" id="IPR001375">
    <property type="entry name" value="Peptidase_S9_cat"/>
</dbReference>
<keyword evidence="3 9" id="KW-0732">Signal</keyword>
<protein>
    <recommendedName>
        <fullName evidence="5">Dipeptidyl-peptidase V</fullName>
    </recommendedName>
</protein>
<reference evidence="11 12" key="1">
    <citation type="submission" date="2023-03" db="EMBL/GenBank/DDBJ databases">
        <title>Mating type loci evolution in Malassezia.</title>
        <authorList>
            <person name="Coelho M.A."/>
        </authorList>
    </citation>
    <scope>NUCLEOTIDE SEQUENCE [LARGE SCALE GENOMIC DNA]</scope>
    <source>
        <strain evidence="11 12">CBS 9725</strain>
    </source>
</reference>
<evidence type="ECO:0000256" key="2">
    <source>
        <dbReference type="ARBA" id="ARBA00022670"/>
    </source>
</evidence>
<dbReference type="Gene3D" id="2.120.10.30">
    <property type="entry name" value="TolB, C-terminal domain"/>
    <property type="match status" value="1"/>
</dbReference>
<feature type="compositionally biased region" description="Low complexity" evidence="8">
    <location>
        <begin position="720"/>
        <end position="729"/>
    </location>
</feature>
<dbReference type="EMBL" id="CP119944">
    <property type="protein sequence ID" value="WFC99479.1"/>
    <property type="molecule type" value="Genomic_DNA"/>
</dbReference>
<name>A0AAJ6CH30_9BASI</name>
<evidence type="ECO:0000256" key="1">
    <source>
        <dbReference type="ARBA" id="ARBA00010040"/>
    </source>
</evidence>
<evidence type="ECO:0000256" key="9">
    <source>
        <dbReference type="SAM" id="SignalP"/>
    </source>
</evidence>
<evidence type="ECO:0000256" key="3">
    <source>
        <dbReference type="ARBA" id="ARBA00022729"/>
    </source>
</evidence>
<evidence type="ECO:0000256" key="5">
    <source>
        <dbReference type="ARBA" id="ARBA00032829"/>
    </source>
</evidence>
<evidence type="ECO:0000256" key="8">
    <source>
        <dbReference type="SAM" id="MobiDB-lite"/>
    </source>
</evidence>
<dbReference type="PANTHER" id="PTHR42776">
    <property type="entry name" value="SERINE PEPTIDASE S9 FAMILY MEMBER"/>
    <property type="match status" value="1"/>
</dbReference>
<dbReference type="Pfam" id="PF00326">
    <property type="entry name" value="Peptidase_S9"/>
    <property type="match status" value="1"/>
</dbReference>
<feature type="region of interest" description="Disordered" evidence="8">
    <location>
        <begin position="720"/>
        <end position="753"/>
    </location>
</feature>
<feature type="domain" description="Peptidase S9 prolyl oligopeptidase catalytic" evidence="10">
    <location>
        <begin position="501"/>
        <end position="711"/>
    </location>
</feature>
<sequence>MKLGRVVYALLLLVGSTACGTNAKPEVLLPEQLIEARRPGASLINDEGTHALIPVQQFSARHGDKSQSIYHVSLGQAPPNMRDLNQLVSNGSEPVFLTEKDFAYLKGNTLCQARIESSLPGWSFCHSITTFPTSVQNLRSVRHSPVNVTLVFSAKVYEDGTLDGFQAAEQSEAIQDWKNHAKVYDTLFVRHWDQWVNQRQKSQLFALNLSYNHLLSRWHASEPPRALMKGTQLETPVGPLGSAADFAVSDTHVAFTAKDPSKNPAWHTKQNLYLVPLNATSDPVQVSVNGRGWCGSPAFSPDGQTLAFLQQYEDGLESDRKEVQLYSLGSRKQSSSWQDWDMSPSELAFSRNGSHLFLTVVEEEQTKLYRAEIHRKSHSNSTLKQRQLLVDYGHVLQPHEMLDGRIAFTRSTFDHPNDLFVLEPNMIITQYSDFLHMSGELPNLDLGKLAERFSYHGKDNVTAHGWYMEPPQYEQLTKDGGRVPLCVLIHGGPESDWNNGWSTRWNPRVFAAAGFAVVMLDPSGSTGFGQEYTNRILKHWGDRPYVDIMKGVHYILDTKPHLDRDRVVGAGASFGGYMVNWIQGHNDDHLFKALVTHDGMFNTLSTFYTTDELYFAESEFGGVPWEVHENYEKYSPHHYVRRWNTPHLIVHGGQDFRLDPAEGISAFTALQRRGIPSRYVYFPNEGHWVNDPKNSLIWHTEILNWLTKWISPKNASESLSESSIESALEQKQQQHEPIPAQEADLDSNRLVFQ</sequence>
<evidence type="ECO:0000256" key="6">
    <source>
        <dbReference type="ARBA" id="ARBA00047591"/>
    </source>
</evidence>
<dbReference type="PANTHER" id="PTHR42776:SF13">
    <property type="entry name" value="DIPEPTIDYL-PEPTIDASE 5"/>
    <property type="match status" value="1"/>
</dbReference>
<feature type="chain" id="PRO_5042602001" description="Dipeptidyl-peptidase V" evidence="9">
    <location>
        <begin position="24"/>
        <end position="753"/>
    </location>
</feature>
<dbReference type="Gene3D" id="3.40.50.1820">
    <property type="entry name" value="alpha/beta hydrolase"/>
    <property type="match status" value="1"/>
</dbReference>
<evidence type="ECO:0000256" key="4">
    <source>
        <dbReference type="ARBA" id="ARBA00022801"/>
    </source>
</evidence>